<accession>A0A5B7FPE8</accession>
<comment type="caution">
    <text evidence="2">The sequence shown here is derived from an EMBL/GenBank/DDBJ whole genome shotgun (WGS) entry which is preliminary data.</text>
</comment>
<reference evidence="2 3" key="1">
    <citation type="submission" date="2019-05" db="EMBL/GenBank/DDBJ databases">
        <title>Another draft genome of Portunus trituberculatus and its Hox gene families provides insights of decapod evolution.</title>
        <authorList>
            <person name="Jeong J.-H."/>
            <person name="Song I."/>
            <person name="Kim S."/>
            <person name="Choi T."/>
            <person name="Kim D."/>
            <person name="Ryu S."/>
            <person name="Kim W."/>
        </authorList>
    </citation>
    <scope>NUCLEOTIDE SEQUENCE [LARGE SCALE GENOMIC DNA]</scope>
    <source>
        <tissue evidence="2">Muscle</tissue>
    </source>
</reference>
<dbReference type="EMBL" id="VSRR010007694">
    <property type="protein sequence ID" value="MPC47355.1"/>
    <property type="molecule type" value="Genomic_DNA"/>
</dbReference>
<gene>
    <name evidence="2" type="ORF">E2C01_041099</name>
</gene>
<evidence type="ECO:0000256" key="1">
    <source>
        <dbReference type="SAM" id="MobiDB-lite"/>
    </source>
</evidence>
<feature type="region of interest" description="Disordered" evidence="1">
    <location>
        <begin position="1"/>
        <end position="33"/>
    </location>
</feature>
<dbReference type="AlphaFoldDB" id="A0A5B7FPE8"/>
<evidence type="ECO:0000313" key="2">
    <source>
        <dbReference type="EMBL" id="MPC47355.1"/>
    </source>
</evidence>
<protein>
    <submittedName>
        <fullName evidence="2">Uncharacterized protein</fullName>
    </submittedName>
</protein>
<name>A0A5B7FPE8_PORTR</name>
<feature type="compositionally biased region" description="Basic and acidic residues" evidence="1">
    <location>
        <begin position="19"/>
        <end position="31"/>
    </location>
</feature>
<sequence length="60" mass="6884">MSYRRVTEAAQPAGPCGRTGRDWRKPEKVEKTQTTTLKNPKSFHVGLSDAVETRRRQRNV</sequence>
<organism evidence="2 3">
    <name type="scientific">Portunus trituberculatus</name>
    <name type="common">Swimming crab</name>
    <name type="synonym">Neptunus trituberculatus</name>
    <dbReference type="NCBI Taxonomy" id="210409"/>
    <lineage>
        <taxon>Eukaryota</taxon>
        <taxon>Metazoa</taxon>
        <taxon>Ecdysozoa</taxon>
        <taxon>Arthropoda</taxon>
        <taxon>Crustacea</taxon>
        <taxon>Multicrustacea</taxon>
        <taxon>Malacostraca</taxon>
        <taxon>Eumalacostraca</taxon>
        <taxon>Eucarida</taxon>
        <taxon>Decapoda</taxon>
        <taxon>Pleocyemata</taxon>
        <taxon>Brachyura</taxon>
        <taxon>Eubrachyura</taxon>
        <taxon>Portunoidea</taxon>
        <taxon>Portunidae</taxon>
        <taxon>Portuninae</taxon>
        <taxon>Portunus</taxon>
    </lineage>
</organism>
<keyword evidence="3" id="KW-1185">Reference proteome</keyword>
<proteinExistence type="predicted"/>
<dbReference type="Proteomes" id="UP000324222">
    <property type="component" value="Unassembled WGS sequence"/>
</dbReference>
<evidence type="ECO:0000313" key="3">
    <source>
        <dbReference type="Proteomes" id="UP000324222"/>
    </source>
</evidence>